<name>A0ACC0BWH0_CATRO</name>
<dbReference type="EMBL" id="CM044702">
    <property type="protein sequence ID" value="KAI5676965.1"/>
    <property type="molecule type" value="Genomic_DNA"/>
</dbReference>
<evidence type="ECO:0000313" key="1">
    <source>
        <dbReference type="EMBL" id="KAI5676965.1"/>
    </source>
</evidence>
<organism evidence="1 2">
    <name type="scientific">Catharanthus roseus</name>
    <name type="common">Madagascar periwinkle</name>
    <name type="synonym">Vinca rosea</name>
    <dbReference type="NCBI Taxonomy" id="4058"/>
    <lineage>
        <taxon>Eukaryota</taxon>
        <taxon>Viridiplantae</taxon>
        <taxon>Streptophyta</taxon>
        <taxon>Embryophyta</taxon>
        <taxon>Tracheophyta</taxon>
        <taxon>Spermatophyta</taxon>
        <taxon>Magnoliopsida</taxon>
        <taxon>eudicotyledons</taxon>
        <taxon>Gunneridae</taxon>
        <taxon>Pentapetalae</taxon>
        <taxon>asterids</taxon>
        <taxon>lamiids</taxon>
        <taxon>Gentianales</taxon>
        <taxon>Apocynaceae</taxon>
        <taxon>Rauvolfioideae</taxon>
        <taxon>Vinceae</taxon>
        <taxon>Catharanthinae</taxon>
        <taxon>Catharanthus</taxon>
    </lineage>
</organism>
<accession>A0ACC0BWH0</accession>
<evidence type="ECO:0000313" key="2">
    <source>
        <dbReference type="Proteomes" id="UP001060085"/>
    </source>
</evidence>
<keyword evidence="2" id="KW-1185">Reference proteome</keyword>
<protein>
    <submittedName>
        <fullName evidence="1">Uncharacterized protein</fullName>
    </submittedName>
</protein>
<dbReference type="Proteomes" id="UP001060085">
    <property type="component" value="Linkage Group LG02"/>
</dbReference>
<gene>
    <name evidence="1" type="ORF">M9H77_07915</name>
</gene>
<comment type="caution">
    <text evidence="1">The sequence shown here is derived from an EMBL/GenBank/DDBJ whole genome shotgun (WGS) entry which is preliminary data.</text>
</comment>
<proteinExistence type="predicted"/>
<reference evidence="2" key="1">
    <citation type="journal article" date="2023" name="Nat. Plants">
        <title>Single-cell RNA sequencing provides a high-resolution roadmap for understanding the multicellular compartmentation of specialized metabolism.</title>
        <authorList>
            <person name="Sun S."/>
            <person name="Shen X."/>
            <person name="Li Y."/>
            <person name="Li Y."/>
            <person name="Wang S."/>
            <person name="Li R."/>
            <person name="Zhang H."/>
            <person name="Shen G."/>
            <person name="Guo B."/>
            <person name="Wei J."/>
            <person name="Xu J."/>
            <person name="St-Pierre B."/>
            <person name="Chen S."/>
            <person name="Sun C."/>
        </authorList>
    </citation>
    <scope>NUCLEOTIDE SEQUENCE [LARGE SCALE GENOMIC DNA]</scope>
</reference>
<sequence length="162" mass="18690">MQQSIEGLARKFQDVAIDVEKLKNGRGSATIKQRVGHNLGEVPSPHQQRAYANVPPYGYYDMPAQSSYPFHESGYQGRQPSRDGRREDLGRSGYNRPQEEVPRHEVWYKDNLFEDYRENPNVDHAYFGGYYDGQQGNKTLDKIKLLEHSKGEYLSYQMQGGK</sequence>